<keyword evidence="2" id="KW-0238">DNA-binding</keyword>
<dbReference type="AlphaFoldDB" id="A0AAW9RKQ5"/>
<dbReference type="Pfam" id="PF14525">
    <property type="entry name" value="AraC_binding_2"/>
    <property type="match status" value="1"/>
</dbReference>
<keyword evidence="3" id="KW-0804">Transcription</keyword>
<comment type="caution">
    <text evidence="5">The sequence shown here is derived from an EMBL/GenBank/DDBJ whole genome shotgun (WGS) entry which is preliminary data.</text>
</comment>
<name>A0AAW9RKQ5_9HYPH</name>
<dbReference type="SMART" id="SM00342">
    <property type="entry name" value="HTH_ARAC"/>
    <property type="match status" value="1"/>
</dbReference>
<evidence type="ECO:0000313" key="5">
    <source>
        <dbReference type="EMBL" id="MEJ8570848.1"/>
    </source>
</evidence>
<dbReference type="PROSITE" id="PS01124">
    <property type="entry name" value="HTH_ARAC_FAMILY_2"/>
    <property type="match status" value="1"/>
</dbReference>
<dbReference type="GO" id="GO:0043565">
    <property type="term" value="F:sequence-specific DNA binding"/>
    <property type="evidence" value="ECO:0007669"/>
    <property type="project" value="InterPro"/>
</dbReference>
<evidence type="ECO:0000313" key="6">
    <source>
        <dbReference type="Proteomes" id="UP001378188"/>
    </source>
</evidence>
<evidence type="ECO:0000259" key="4">
    <source>
        <dbReference type="PROSITE" id="PS01124"/>
    </source>
</evidence>
<dbReference type="PANTHER" id="PTHR46796">
    <property type="entry name" value="HTH-TYPE TRANSCRIPTIONAL ACTIVATOR RHAS-RELATED"/>
    <property type="match status" value="1"/>
</dbReference>
<dbReference type="InterPro" id="IPR018060">
    <property type="entry name" value="HTH_AraC"/>
</dbReference>
<dbReference type="InterPro" id="IPR009057">
    <property type="entry name" value="Homeodomain-like_sf"/>
</dbReference>
<protein>
    <submittedName>
        <fullName evidence="5">Helix-turn-helix domain-containing protein</fullName>
    </submittedName>
</protein>
<dbReference type="SUPFAM" id="SSF46689">
    <property type="entry name" value="Homeodomain-like"/>
    <property type="match status" value="1"/>
</dbReference>
<dbReference type="RefSeq" id="WP_340328546.1">
    <property type="nucleotide sequence ID" value="NZ_JAZHOF010000002.1"/>
</dbReference>
<evidence type="ECO:0000256" key="1">
    <source>
        <dbReference type="ARBA" id="ARBA00023015"/>
    </source>
</evidence>
<feature type="domain" description="HTH araC/xylS-type" evidence="4">
    <location>
        <begin position="218"/>
        <end position="319"/>
    </location>
</feature>
<keyword evidence="6" id="KW-1185">Reference proteome</keyword>
<dbReference type="Pfam" id="PF12833">
    <property type="entry name" value="HTH_18"/>
    <property type="match status" value="1"/>
</dbReference>
<evidence type="ECO:0000256" key="2">
    <source>
        <dbReference type="ARBA" id="ARBA00023125"/>
    </source>
</evidence>
<dbReference type="GO" id="GO:0003700">
    <property type="term" value="F:DNA-binding transcription factor activity"/>
    <property type="evidence" value="ECO:0007669"/>
    <property type="project" value="InterPro"/>
</dbReference>
<reference evidence="5 6" key="1">
    <citation type="submission" date="2024-02" db="EMBL/GenBank/DDBJ databases">
        <title>Genome analysis and characterization of Microbaculum marinisediminis sp. nov., isolated from marine sediment.</title>
        <authorList>
            <person name="Du Z.-J."/>
            <person name="Ye Y.-Q."/>
            <person name="Zhang Z.-R."/>
            <person name="Yuan S.-M."/>
            <person name="Zhang X.-Y."/>
        </authorList>
    </citation>
    <scope>NUCLEOTIDE SEQUENCE [LARGE SCALE GENOMIC DNA]</scope>
    <source>
        <strain evidence="5 6">SDUM1044001</strain>
    </source>
</reference>
<dbReference type="EMBL" id="JAZHOF010000002">
    <property type="protein sequence ID" value="MEJ8570848.1"/>
    <property type="molecule type" value="Genomic_DNA"/>
</dbReference>
<keyword evidence="1" id="KW-0805">Transcription regulation</keyword>
<sequence>MNAAGSGSAGVSAGQWSTRNLPDAVRAEAARHMLSQVHLPWSLKLRDRAAYQCRLDWRELGGCTLIDCRSAPLAGWRGTPEIRRTQGDHLGLLLVLSGTERVRQGETAATLGSGDMLLWDAARPLAFEVAGPLHKITVLIPRERLARACSGDRFEGTRPLNGHAGLGALVAGHVTALGRFAHEIPAGDVPLASDLIVDLLGRLLAPTEMPAAAGDLMSRVLRIVEARLEDPDLSPTTIAAAVGVTPRYLHMAFADSGRTLSTHIRLRRTERMRRDLTDPRMAHLSITDIAMRWGFADSAHASRTFRKAYGMSPSAFRAGSR</sequence>
<evidence type="ECO:0000256" key="3">
    <source>
        <dbReference type="ARBA" id="ARBA00023163"/>
    </source>
</evidence>
<gene>
    <name evidence="5" type="ORF">V3328_05155</name>
</gene>
<dbReference type="Proteomes" id="UP001378188">
    <property type="component" value="Unassembled WGS sequence"/>
</dbReference>
<dbReference type="Gene3D" id="1.10.10.60">
    <property type="entry name" value="Homeodomain-like"/>
    <property type="match status" value="1"/>
</dbReference>
<dbReference type="InterPro" id="IPR050204">
    <property type="entry name" value="AraC_XylS_family_regulators"/>
</dbReference>
<accession>A0AAW9RKQ5</accession>
<dbReference type="PANTHER" id="PTHR46796:SF6">
    <property type="entry name" value="ARAC SUBFAMILY"/>
    <property type="match status" value="1"/>
</dbReference>
<organism evidence="5 6">
    <name type="scientific">Microbaculum marinum</name>
    <dbReference type="NCBI Taxonomy" id="1764581"/>
    <lineage>
        <taxon>Bacteria</taxon>
        <taxon>Pseudomonadati</taxon>
        <taxon>Pseudomonadota</taxon>
        <taxon>Alphaproteobacteria</taxon>
        <taxon>Hyphomicrobiales</taxon>
        <taxon>Tepidamorphaceae</taxon>
        <taxon>Microbaculum</taxon>
    </lineage>
</organism>
<proteinExistence type="predicted"/>
<dbReference type="InterPro" id="IPR035418">
    <property type="entry name" value="AraC-bd_2"/>
</dbReference>